<dbReference type="GO" id="GO:0016020">
    <property type="term" value="C:membrane"/>
    <property type="evidence" value="ECO:0007669"/>
    <property type="project" value="TreeGrafter"/>
</dbReference>
<comment type="caution">
    <text evidence="3">The sequence shown here is derived from an EMBL/GenBank/DDBJ whole genome shotgun (WGS) entry which is preliminary data.</text>
</comment>
<dbReference type="GO" id="GO:0005737">
    <property type="term" value="C:cytoplasm"/>
    <property type="evidence" value="ECO:0007669"/>
    <property type="project" value="TreeGrafter"/>
</dbReference>
<dbReference type="SMART" id="SM00046">
    <property type="entry name" value="DAGKc"/>
    <property type="match status" value="1"/>
</dbReference>
<dbReference type="SUPFAM" id="SSF111331">
    <property type="entry name" value="NAD kinase/diacylglycerol kinase-like"/>
    <property type="match status" value="1"/>
</dbReference>
<dbReference type="InterPro" id="IPR055916">
    <property type="entry name" value="DUF7493"/>
</dbReference>
<proteinExistence type="predicted"/>
<evidence type="ECO:0000313" key="4">
    <source>
        <dbReference type="Proteomes" id="UP000772434"/>
    </source>
</evidence>
<dbReference type="GO" id="GO:0001727">
    <property type="term" value="F:lipid kinase activity"/>
    <property type="evidence" value="ECO:0007669"/>
    <property type="project" value="TreeGrafter"/>
</dbReference>
<keyword evidence="3" id="KW-0418">Kinase</keyword>
<dbReference type="InterPro" id="IPR016064">
    <property type="entry name" value="NAD/diacylglycerol_kinase_sf"/>
</dbReference>
<feature type="region of interest" description="Disordered" evidence="1">
    <location>
        <begin position="315"/>
        <end position="334"/>
    </location>
</feature>
<dbReference type="Gene3D" id="3.40.50.10330">
    <property type="entry name" value="Probable inorganic polyphosphate/atp-NAD kinase, domain 1"/>
    <property type="match status" value="1"/>
</dbReference>
<dbReference type="PANTHER" id="PTHR12358:SF31">
    <property type="entry name" value="ACYLGLYCEROL KINASE, MITOCHONDRIAL"/>
    <property type="match status" value="1"/>
</dbReference>
<dbReference type="GO" id="GO:0046512">
    <property type="term" value="P:sphingosine biosynthetic process"/>
    <property type="evidence" value="ECO:0007669"/>
    <property type="project" value="TreeGrafter"/>
</dbReference>
<dbReference type="AlphaFoldDB" id="A0A9P5Q607"/>
<protein>
    <submittedName>
        <fullName evidence="3">ATP-NAD kinase-like domain-containing protein</fullName>
    </submittedName>
</protein>
<dbReference type="Gene3D" id="2.60.200.40">
    <property type="match status" value="1"/>
</dbReference>
<dbReference type="PROSITE" id="PS50146">
    <property type="entry name" value="DAGK"/>
    <property type="match status" value="1"/>
</dbReference>
<feature type="domain" description="DAGKc" evidence="2">
    <location>
        <begin position="100"/>
        <end position="241"/>
    </location>
</feature>
<dbReference type="OrthoDB" id="3853857at2759"/>
<reference evidence="3" key="1">
    <citation type="submission" date="2020-11" db="EMBL/GenBank/DDBJ databases">
        <authorList>
            <consortium name="DOE Joint Genome Institute"/>
            <person name="Ahrendt S."/>
            <person name="Riley R."/>
            <person name="Andreopoulos W."/>
            <person name="Labutti K."/>
            <person name="Pangilinan J."/>
            <person name="Ruiz-Duenas F.J."/>
            <person name="Barrasa J.M."/>
            <person name="Sanchez-Garcia M."/>
            <person name="Camarero S."/>
            <person name="Miyauchi S."/>
            <person name="Serrano A."/>
            <person name="Linde D."/>
            <person name="Babiker R."/>
            <person name="Drula E."/>
            <person name="Ayuso-Fernandez I."/>
            <person name="Pacheco R."/>
            <person name="Padilla G."/>
            <person name="Ferreira P."/>
            <person name="Barriuso J."/>
            <person name="Kellner H."/>
            <person name="Castanera R."/>
            <person name="Alfaro M."/>
            <person name="Ramirez L."/>
            <person name="Pisabarro A.G."/>
            <person name="Kuo A."/>
            <person name="Tritt A."/>
            <person name="Lipzen A."/>
            <person name="He G."/>
            <person name="Yan M."/>
            <person name="Ng V."/>
            <person name="Cullen D."/>
            <person name="Martin F."/>
            <person name="Rosso M.-N."/>
            <person name="Henrissat B."/>
            <person name="Hibbett D."/>
            <person name="Martinez A.T."/>
            <person name="Grigoriev I.V."/>
        </authorList>
    </citation>
    <scope>NUCLEOTIDE SEQUENCE</scope>
    <source>
        <strain evidence="3">AH 40177</strain>
    </source>
</reference>
<dbReference type="GO" id="GO:0016773">
    <property type="term" value="F:phosphotransferase activity, alcohol group as acceptor"/>
    <property type="evidence" value="ECO:0007669"/>
    <property type="project" value="UniProtKB-ARBA"/>
</dbReference>
<sequence>MADIDTLAVVQGKSTRYCLSSTALTVTIGSKNSQTIPLHNIVATSFNAQSQTLNISYATRKKKKAPLVLEHLSGHVEESQVESASKLANTTLQWAYKGIKPNRRLKVLINPHGGVGKGVSLFNNLVKPVLKTAGCSLDIVQTKKAGDAYDIAKSFPLDEFDAILTVSGDGLIHEVLNGFANHAHPRKAFRIPVSPIPTGSGNGLSLNLLGIEDGFDVVAAALNAIKGSPMHVDVFSVTQSGKRTISFMSQALGLMADLDVGTDNLRWMGSSRFTYGLLRGLIRFKACQVQLSYKGVETDKKKMFDTLKSRHYQDPSVLDLQEDEPDDSSLPERQYSFDDTEGWTTFQEPLLYLYAGKGPYVARDFMAFPVSLPDDGLIDVVAQTNRNLSRTDVLTSFGRAQRGELYWDDSCSYLKVRAYRIKPLSQKGCLAFDGEPFPFEEFQVEVLPKLATLLSPHGFYNAPFNEPAASKR</sequence>
<dbReference type="PANTHER" id="PTHR12358">
    <property type="entry name" value="SPHINGOSINE KINASE"/>
    <property type="match status" value="1"/>
</dbReference>
<gene>
    <name evidence="3" type="ORF">BDP27DRAFT_40462</name>
</gene>
<accession>A0A9P5Q607</accession>
<name>A0A9P5Q607_9AGAR</name>
<organism evidence="3 4">
    <name type="scientific">Rhodocollybia butyracea</name>
    <dbReference type="NCBI Taxonomy" id="206335"/>
    <lineage>
        <taxon>Eukaryota</taxon>
        <taxon>Fungi</taxon>
        <taxon>Dikarya</taxon>
        <taxon>Basidiomycota</taxon>
        <taxon>Agaricomycotina</taxon>
        <taxon>Agaricomycetes</taxon>
        <taxon>Agaricomycetidae</taxon>
        <taxon>Agaricales</taxon>
        <taxon>Marasmiineae</taxon>
        <taxon>Omphalotaceae</taxon>
        <taxon>Rhodocollybia</taxon>
    </lineage>
</organism>
<dbReference type="Pfam" id="PF00781">
    <property type="entry name" value="DAGK_cat"/>
    <property type="match status" value="1"/>
</dbReference>
<evidence type="ECO:0000313" key="3">
    <source>
        <dbReference type="EMBL" id="KAF9075253.1"/>
    </source>
</evidence>
<dbReference type="InterPro" id="IPR050187">
    <property type="entry name" value="Lipid_Phosphate_FormReg"/>
</dbReference>
<evidence type="ECO:0000256" key="1">
    <source>
        <dbReference type="SAM" id="MobiDB-lite"/>
    </source>
</evidence>
<dbReference type="Pfam" id="PF24321">
    <property type="entry name" value="DUF7493"/>
    <property type="match status" value="1"/>
</dbReference>
<dbReference type="InterPro" id="IPR001206">
    <property type="entry name" value="Diacylglycerol_kinase_cat_dom"/>
</dbReference>
<dbReference type="InterPro" id="IPR017438">
    <property type="entry name" value="ATP-NAD_kinase_N"/>
</dbReference>
<keyword evidence="4" id="KW-1185">Reference proteome</keyword>
<feature type="compositionally biased region" description="Acidic residues" evidence="1">
    <location>
        <begin position="320"/>
        <end position="329"/>
    </location>
</feature>
<keyword evidence="3" id="KW-0808">Transferase</keyword>
<dbReference type="Proteomes" id="UP000772434">
    <property type="component" value="Unassembled WGS sequence"/>
</dbReference>
<evidence type="ECO:0000259" key="2">
    <source>
        <dbReference type="PROSITE" id="PS50146"/>
    </source>
</evidence>
<dbReference type="EMBL" id="JADNRY010000010">
    <property type="protein sequence ID" value="KAF9075253.1"/>
    <property type="molecule type" value="Genomic_DNA"/>
</dbReference>